<evidence type="ECO:0000313" key="1">
    <source>
        <dbReference type="EMBL" id="ABT14633.1"/>
    </source>
</evidence>
<dbReference type="EMBL" id="DQ491002">
    <property type="protein sequence ID" value="ABT14633.1"/>
    <property type="molecule type" value="Genomic_DNA"/>
</dbReference>
<dbReference type="GeneID" id="5658835"/>
<dbReference type="RefSeq" id="YP_001497430.1">
    <property type="nucleotide sequence ID" value="NC_009898.1"/>
</dbReference>
<keyword evidence="2" id="KW-1185">Reference proteome</keyword>
<sequence length="93" mass="10893">MILVDMISHVFLVQHFDGDLTQRDLLGCIDPRRFQSSLQCIFADFERKNITAHHDKVYHLFVSVIAKWHIIPRFCRIINLGNHGVHFVCVFVC</sequence>
<accession>A7IWA9</accession>
<dbReference type="Proteomes" id="UP000202419">
    <property type="component" value="Segment"/>
</dbReference>
<name>A7IWA9_PBCVN</name>
<proteinExistence type="predicted"/>
<protein>
    <submittedName>
        <fullName evidence="1">Uncharacterized protein b234R</fullName>
    </submittedName>
</protein>
<gene>
    <name evidence="1" type="primary">b234R</name>
    <name evidence="1" type="ORF">NY2A_b234R</name>
</gene>
<dbReference type="KEGG" id="vg:5658835"/>
<reference evidence="1 2" key="1">
    <citation type="journal article" date="2007" name="Virology">
        <title>Sequence and annotation of the 369-kb NY-2A and the 345-kb AR158 viruses that infect Chlorella NC64A.</title>
        <authorList>
            <person name="Fitzgerald L.A."/>
            <person name="Graves M.V."/>
            <person name="Li X."/>
            <person name="Feldblyum T."/>
            <person name="Nierman W.C."/>
            <person name="Van Etten J.L."/>
        </authorList>
    </citation>
    <scope>NUCLEOTIDE SEQUENCE [LARGE SCALE GENOMIC DNA]</scope>
    <source>
        <strain evidence="1 2">NY-2A</strain>
    </source>
</reference>
<organismHost>
    <name type="scientific">Chlorella</name>
    <dbReference type="NCBI Taxonomy" id="3071"/>
</organismHost>
<evidence type="ECO:0000313" key="2">
    <source>
        <dbReference type="Proteomes" id="UP000202419"/>
    </source>
</evidence>
<organism evidence="1 2">
    <name type="scientific">Paramecium bursaria Chlorella virus NY2A</name>
    <name type="common">PBCV-NY2A</name>
    <dbReference type="NCBI Taxonomy" id="46021"/>
    <lineage>
        <taxon>Viruses</taxon>
        <taxon>Varidnaviria</taxon>
        <taxon>Bamfordvirae</taxon>
        <taxon>Nucleocytoviricota</taxon>
        <taxon>Megaviricetes</taxon>
        <taxon>Algavirales</taxon>
        <taxon>Phycodnaviridae</taxon>
        <taxon>Chlorovirus</taxon>
        <taxon>Chlorovirus americanus</taxon>
    </lineage>
</organism>